<keyword evidence="2" id="KW-0812">Transmembrane</keyword>
<dbReference type="RefSeq" id="WP_242624728.1">
    <property type="nucleotide sequence ID" value="NZ_SHKY01000001.1"/>
</dbReference>
<accession>A0A4Q7ZFC7</accession>
<feature type="transmembrane region" description="Helical" evidence="2">
    <location>
        <begin position="279"/>
        <end position="297"/>
    </location>
</feature>
<feature type="compositionally biased region" description="Low complexity" evidence="1">
    <location>
        <begin position="1"/>
        <end position="16"/>
    </location>
</feature>
<keyword evidence="2" id="KW-1133">Transmembrane helix</keyword>
<evidence type="ECO:0000256" key="2">
    <source>
        <dbReference type="SAM" id="Phobius"/>
    </source>
</evidence>
<evidence type="ECO:0000256" key="1">
    <source>
        <dbReference type="SAM" id="MobiDB-lite"/>
    </source>
</evidence>
<feature type="transmembrane region" description="Helical" evidence="2">
    <location>
        <begin position="61"/>
        <end position="82"/>
    </location>
</feature>
<evidence type="ECO:0000313" key="4">
    <source>
        <dbReference type="Proteomes" id="UP000292564"/>
    </source>
</evidence>
<keyword evidence="2" id="KW-0472">Membrane</keyword>
<dbReference type="EMBL" id="SHKY01000001">
    <property type="protein sequence ID" value="RZU49418.1"/>
    <property type="molecule type" value="Genomic_DNA"/>
</dbReference>
<keyword evidence="4" id="KW-1185">Reference proteome</keyword>
<name>A0A4Q7ZFC7_9ACTN</name>
<organism evidence="3 4">
    <name type="scientific">Krasilnikovia cinnamomea</name>
    <dbReference type="NCBI Taxonomy" id="349313"/>
    <lineage>
        <taxon>Bacteria</taxon>
        <taxon>Bacillati</taxon>
        <taxon>Actinomycetota</taxon>
        <taxon>Actinomycetes</taxon>
        <taxon>Micromonosporales</taxon>
        <taxon>Micromonosporaceae</taxon>
        <taxon>Krasilnikovia</taxon>
    </lineage>
</organism>
<dbReference type="Proteomes" id="UP000292564">
    <property type="component" value="Unassembled WGS sequence"/>
</dbReference>
<evidence type="ECO:0000313" key="3">
    <source>
        <dbReference type="EMBL" id="RZU49418.1"/>
    </source>
</evidence>
<sequence>MSIKPTPDTTQDITPPGRTGEPAWASDVEELARLRAEVADLHTRLDTRQRRASAITTMRRIAAAVLIAITAFALVASVVGVWSARTAFNTDKWMATIAPLPQDPTVAAAVADYATNEVFTAIDVEQRVRNVLPAQAGFIAGPVTGQLHDVIERTVYNVLQSDQFQRIWLELNRRTHDRAVAILNGTSDVAVARNDRVDIDLLPLINQVLRALSAQLPTMFGRQLTLPDLSSGEIPENLRLRVENALGVTLPANFAQFTVYDSGQLAAVQQMIKTAKRDLVLFVVATFVLLGLALLISPGRRRTLLQLGLWLVVAAVTVAAVIRAVRDQILNEVPAGLYRDGAAAAVTTVFSELRTRGDQIIWIGAVLAAVMYLIGPGRGPTWLRHQIAAGARAVGRWTRTGGRAVVTHGPGFTARHLDALRVGGLGVAVVLALVLSSWTSLLVIVVALAAYEVLVTLVGRAAAGHDAEPPPGVAAGDPA</sequence>
<protein>
    <recommendedName>
        <fullName evidence="5">Integral membrane protein</fullName>
    </recommendedName>
</protein>
<feature type="transmembrane region" description="Helical" evidence="2">
    <location>
        <begin position="304"/>
        <end position="325"/>
    </location>
</feature>
<comment type="caution">
    <text evidence="3">The sequence shown here is derived from an EMBL/GenBank/DDBJ whole genome shotgun (WGS) entry which is preliminary data.</text>
</comment>
<feature type="transmembrane region" description="Helical" evidence="2">
    <location>
        <begin position="425"/>
        <end position="451"/>
    </location>
</feature>
<feature type="region of interest" description="Disordered" evidence="1">
    <location>
        <begin position="1"/>
        <end position="22"/>
    </location>
</feature>
<reference evidence="3 4" key="1">
    <citation type="submission" date="2019-02" db="EMBL/GenBank/DDBJ databases">
        <title>Sequencing the genomes of 1000 actinobacteria strains.</title>
        <authorList>
            <person name="Klenk H.-P."/>
        </authorList>
    </citation>
    <scope>NUCLEOTIDE SEQUENCE [LARGE SCALE GENOMIC DNA]</scope>
    <source>
        <strain evidence="3 4">DSM 45162</strain>
    </source>
</reference>
<proteinExistence type="predicted"/>
<feature type="transmembrane region" description="Helical" evidence="2">
    <location>
        <begin position="359"/>
        <end position="375"/>
    </location>
</feature>
<dbReference type="AlphaFoldDB" id="A0A4Q7ZFC7"/>
<gene>
    <name evidence="3" type="ORF">EV385_1168</name>
</gene>
<evidence type="ECO:0008006" key="5">
    <source>
        <dbReference type="Google" id="ProtNLM"/>
    </source>
</evidence>